<dbReference type="EMBL" id="WOFV02000025">
    <property type="protein sequence ID" value="NAS18077.1"/>
    <property type="molecule type" value="Genomic_DNA"/>
</dbReference>
<organism evidence="1 2">
    <name type="scientific">Clostridium butyricum</name>
    <dbReference type="NCBI Taxonomy" id="1492"/>
    <lineage>
        <taxon>Bacteria</taxon>
        <taxon>Bacillati</taxon>
        <taxon>Bacillota</taxon>
        <taxon>Clostridia</taxon>
        <taxon>Eubacteriales</taxon>
        <taxon>Clostridiaceae</taxon>
        <taxon>Clostridium</taxon>
    </lineage>
</organism>
<reference evidence="1 2" key="1">
    <citation type="submission" date="2020-01" db="EMBL/GenBank/DDBJ databases">
        <title>Genome sequence of a 1,3-propanediol producer, Clostridium butyricum S3.</title>
        <authorList>
            <person name="Zhou J."/>
        </authorList>
    </citation>
    <scope>NUCLEOTIDE SEQUENCE [LARGE SCALE GENOMIC DNA]</scope>
    <source>
        <strain evidence="1 2">S3</strain>
    </source>
</reference>
<dbReference type="AlphaFoldDB" id="A0A6L9EN24"/>
<name>A0A6L9EN24_CLOBU</name>
<gene>
    <name evidence="1" type="ORF">GND98_009380</name>
</gene>
<evidence type="ECO:0000313" key="1">
    <source>
        <dbReference type="EMBL" id="NAS18077.1"/>
    </source>
</evidence>
<dbReference type="Proteomes" id="UP000474042">
    <property type="component" value="Unassembled WGS sequence"/>
</dbReference>
<sequence length="77" mass="9136">MSKSIKKLLFKLFDLCIEASKTCNYFINCDYTASCDRYSVFAYDKETDEQIPITISEEVSFKNIKRTKRKILKMMEE</sequence>
<accession>A0A6L9EN24</accession>
<proteinExistence type="predicted"/>
<comment type="caution">
    <text evidence="1">The sequence shown here is derived from an EMBL/GenBank/DDBJ whole genome shotgun (WGS) entry which is preliminary data.</text>
</comment>
<evidence type="ECO:0000313" key="2">
    <source>
        <dbReference type="Proteomes" id="UP000474042"/>
    </source>
</evidence>
<protein>
    <submittedName>
        <fullName evidence="1">Uncharacterized protein</fullName>
    </submittedName>
</protein>